<dbReference type="OrthoDB" id="9983863at2"/>
<dbReference type="RefSeq" id="WP_145633470.1">
    <property type="nucleotide sequence ID" value="NZ_CP088014.1"/>
</dbReference>
<name>A0A562LC75_9BRAD</name>
<proteinExistence type="predicted"/>
<comment type="caution">
    <text evidence="1">The sequence shown here is derived from an EMBL/GenBank/DDBJ whole genome shotgun (WGS) entry which is preliminary data.</text>
</comment>
<evidence type="ECO:0000313" key="2">
    <source>
        <dbReference type="Proteomes" id="UP000317176"/>
    </source>
</evidence>
<protein>
    <submittedName>
        <fullName evidence="1">Uncharacterized protein</fullName>
    </submittedName>
</protein>
<dbReference type="AlphaFoldDB" id="A0A562LC75"/>
<accession>A0A562LC75</accession>
<organism evidence="1 2">
    <name type="scientific">Bradyrhizobium daqingense</name>
    <dbReference type="NCBI Taxonomy" id="993502"/>
    <lineage>
        <taxon>Bacteria</taxon>
        <taxon>Pseudomonadati</taxon>
        <taxon>Pseudomonadota</taxon>
        <taxon>Alphaproteobacteria</taxon>
        <taxon>Hyphomicrobiales</taxon>
        <taxon>Nitrobacteraceae</taxon>
        <taxon>Bradyrhizobium</taxon>
    </lineage>
</organism>
<reference evidence="1 2" key="1">
    <citation type="journal article" date="2015" name="Stand. Genomic Sci.">
        <title>Genomic Encyclopedia of Bacterial and Archaeal Type Strains, Phase III: the genomes of soil and plant-associated and newly described type strains.</title>
        <authorList>
            <person name="Whitman W.B."/>
            <person name="Woyke T."/>
            <person name="Klenk H.P."/>
            <person name="Zhou Y."/>
            <person name="Lilburn T.G."/>
            <person name="Beck B.J."/>
            <person name="De Vos P."/>
            <person name="Vandamme P."/>
            <person name="Eisen J.A."/>
            <person name="Garrity G."/>
            <person name="Hugenholtz P."/>
            <person name="Kyrpides N.C."/>
        </authorList>
    </citation>
    <scope>NUCLEOTIDE SEQUENCE [LARGE SCALE GENOMIC DNA]</scope>
    <source>
        <strain evidence="1 2">CGMCC 1.10947</strain>
    </source>
</reference>
<sequence>MAKVVKKAGLTTNVELNRWCIEMAMRWPTITRGGFGSRPMRVIVNDGHSQVAGFITWKRLANELFREGREIKPNEQIVTFEISERGINYFVQTITSTERTDARD</sequence>
<gene>
    <name evidence="1" type="ORF">IQ17_03300</name>
</gene>
<dbReference type="EMBL" id="VLKL01000008">
    <property type="protein sequence ID" value="TWI05135.1"/>
    <property type="molecule type" value="Genomic_DNA"/>
</dbReference>
<keyword evidence="2" id="KW-1185">Reference proteome</keyword>
<dbReference type="Proteomes" id="UP000317176">
    <property type="component" value="Unassembled WGS sequence"/>
</dbReference>
<evidence type="ECO:0000313" key="1">
    <source>
        <dbReference type="EMBL" id="TWI05135.1"/>
    </source>
</evidence>